<evidence type="ECO:0000313" key="3">
    <source>
        <dbReference type="EMBL" id="ORY71819.1"/>
    </source>
</evidence>
<feature type="compositionally biased region" description="Low complexity" evidence="1">
    <location>
        <begin position="582"/>
        <end position="595"/>
    </location>
</feature>
<name>A0A1Y2EJT5_9PEZI</name>
<dbReference type="RefSeq" id="XP_040721411.1">
    <property type="nucleotide sequence ID" value="XM_040864704.1"/>
</dbReference>
<proteinExistence type="predicted"/>
<feature type="transmembrane region" description="Helical" evidence="2">
    <location>
        <begin position="435"/>
        <end position="454"/>
    </location>
</feature>
<gene>
    <name evidence="3" type="ORF">BCR38DRAFT_493513</name>
</gene>
<protein>
    <submittedName>
        <fullName evidence="3">Uncharacterized protein</fullName>
    </submittedName>
</protein>
<feature type="transmembrane region" description="Helical" evidence="2">
    <location>
        <begin position="360"/>
        <end position="377"/>
    </location>
</feature>
<evidence type="ECO:0000313" key="4">
    <source>
        <dbReference type="Proteomes" id="UP000193689"/>
    </source>
</evidence>
<dbReference type="InParanoid" id="A0A1Y2EJT5"/>
<sequence length="636" mass="70750">MADTSILSSLYYSNNANVFYPYYVDQFRYGILPVEYTFPENLTISSFPYGYALLKFLLSAGNLTQDCNLASSWYAHSQLGSNENASFGYGNETINIDFLRLAAPELVTKVTDSEIASLYNLMANSTTLENNVANGVLNITRPVIEYYCLSHQLAADVQLVPTNQDCDIQLQYWAYPGHESIDETMNVMAAYASLPAQYHNISIQTFWGWYKAQNVSTTAEIYTQKKDCYQSVCATLNSSGNPDIAGIGICQMFISYILEALLASFIIVQTCWHNWRYRKLGSNTTASADTLREDFAQATDTFLDNGIVFLLSLTVALLAVGSHETIVYNGLITQLACYFSASAILAVAAIPRRGFDQRPTLWVTLIICLLLLTFVSGKVGQYDTDLGAFSDERTDKLIFGIGTLGVELKYVQIINSIGATEFFNEFGVSIPPQPFTVSSCLIWGMFYTQPVLFGDEYLFATVFVEIFGYCLGILLFILLTKIIWWRYYQQRAMGSYYTEETVGYGQVLSLFLWTSVFIAFVQIITKKIPKSWYSRIPTIPFWHSRKKASAQGIQLQQLAPLIATVTPASPTTAGIHSALPGNASNPPSTAPTSNSMANFHPTAMTLNNVVDPFPTTSTTNNQASDPSRAQRRTNTR</sequence>
<feature type="transmembrane region" description="Helical" evidence="2">
    <location>
        <begin position="302"/>
        <end position="320"/>
    </location>
</feature>
<dbReference type="OrthoDB" id="4582561at2759"/>
<feature type="region of interest" description="Disordered" evidence="1">
    <location>
        <begin position="573"/>
        <end position="595"/>
    </location>
</feature>
<comment type="caution">
    <text evidence="3">The sequence shown here is derived from an EMBL/GenBank/DDBJ whole genome shotgun (WGS) entry which is preliminary data.</text>
</comment>
<evidence type="ECO:0000256" key="2">
    <source>
        <dbReference type="SAM" id="Phobius"/>
    </source>
</evidence>
<keyword evidence="2" id="KW-1133">Transmembrane helix</keyword>
<feature type="compositionally biased region" description="Polar residues" evidence="1">
    <location>
        <begin position="608"/>
        <end position="627"/>
    </location>
</feature>
<feature type="transmembrane region" description="Helical" evidence="2">
    <location>
        <begin position="466"/>
        <end position="487"/>
    </location>
</feature>
<dbReference type="EMBL" id="MCFJ01000001">
    <property type="protein sequence ID" value="ORY71819.1"/>
    <property type="molecule type" value="Genomic_DNA"/>
</dbReference>
<dbReference type="AlphaFoldDB" id="A0A1Y2EJT5"/>
<feature type="transmembrane region" description="Helical" evidence="2">
    <location>
        <begin position="326"/>
        <end position="348"/>
    </location>
</feature>
<organism evidence="3 4">
    <name type="scientific">Pseudomassariella vexata</name>
    <dbReference type="NCBI Taxonomy" id="1141098"/>
    <lineage>
        <taxon>Eukaryota</taxon>
        <taxon>Fungi</taxon>
        <taxon>Dikarya</taxon>
        <taxon>Ascomycota</taxon>
        <taxon>Pezizomycotina</taxon>
        <taxon>Sordariomycetes</taxon>
        <taxon>Xylariomycetidae</taxon>
        <taxon>Amphisphaeriales</taxon>
        <taxon>Pseudomassariaceae</taxon>
        <taxon>Pseudomassariella</taxon>
    </lineage>
</organism>
<keyword evidence="4" id="KW-1185">Reference proteome</keyword>
<accession>A0A1Y2EJT5</accession>
<dbReference type="Proteomes" id="UP000193689">
    <property type="component" value="Unassembled WGS sequence"/>
</dbReference>
<keyword evidence="2" id="KW-0812">Transmembrane</keyword>
<evidence type="ECO:0000256" key="1">
    <source>
        <dbReference type="SAM" id="MobiDB-lite"/>
    </source>
</evidence>
<keyword evidence="2" id="KW-0472">Membrane</keyword>
<feature type="transmembrane region" description="Helical" evidence="2">
    <location>
        <begin position="253"/>
        <end position="272"/>
    </location>
</feature>
<dbReference type="GeneID" id="63780916"/>
<reference evidence="3 4" key="1">
    <citation type="submission" date="2016-07" db="EMBL/GenBank/DDBJ databases">
        <title>Pervasive Adenine N6-methylation of Active Genes in Fungi.</title>
        <authorList>
            <consortium name="DOE Joint Genome Institute"/>
            <person name="Mondo S.J."/>
            <person name="Dannebaum R.O."/>
            <person name="Kuo R.C."/>
            <person name="Labutti K."/>
            <person name="Haridas S."/>
            <person name="Kuo A."/>
            <person name="Salamov A."/>
            <person name="Ahrendt S.R."/>
            <person name="Lipzen A."/>
            <person name="Sullivan W."/>
            <person name="Andreopoulos W.B."/>
            <person name="Clum A."/>
            <person name="Lindquist E."/>
            <person name="Daum C."/>
            <person name="Ramamoorthy G.K."/>
            <person name="Gryganskyi A."/>
            <person name="Culley D."/>
            <person name="Magnuson J.K."/>
            <person name="James T.Y."/>
            <person name="O'Malley M.A."/>
            <person name="Stajich J.E."/>
            <person name="Spatafora J.W."/>
            <person name="Visel A."/>
            <person name="Grigoriev I.V."/>
        </authorList>
    </citation>
    <scope>NUCLEOTIDE SEQUENCE [LARGE SCALE GENOMIC DNA]</scope>
    <source>
        <strain evidence="3 4">CBS 129021</strain>
    </source>
</reference>
<feature type="transmembrane region" description="Helical" evidence="2">
    <location>
        <begin position="507"/>
        <end position="525"/>
    </location>
</feature>
<feature type="region of interest" description="Disordered" evidence="1">
    <location>
        <begin position="608"/>
        <end position="636"/>
    </location>
</feature>